<name>A0ABS7PHJ6_9SPHN</name>
<dbReference type="SUPFAM" id="SSF53850">
    <property type="entry name" value="Periplasmic binding protein-like II"/>
    <property type="match status" value="1"/>
</dbReference>
<gene>
    <name evidence="1" type="ORF">K7G82_00570</name>
</gene>
<dbReference type="PANTHER" id="PTHR30024">
    <property type="entry name" value="ALIPHATIC SULFONATES-BINDING PROTEIN-RELATED"/>
    <property type="match status" value="1"/>
</dbReference>
<protein>
    <recommendedName>
        <fullName evidence="3">ABC transporter substrate-binding protein</fullName>
    </recommendedName>
</protein>
<evidence type="ECO:0008006" key="3">
    <source>
        <dbReference type="Google" id="ProtNLM"/>
    </source>
</evidence>
<dbReference type="Proteomes" id="UP000706039">
    <property type="component" value="Unassembled WGS sequence"/>
</dbReference>
<dbReference type="Gene3D" id="3.40.190.10">
    <property type="entry name" value="Periplasmic binding protein-like II"/>
    <property type="match status" value="1"/>
</dbReference>
<organism evidence="1 2">
    <name type="scientific">Sphingomonas colocasiae</name>
    <dbReference type="NCBI Taxonomy" id="1848973"/>
    <lineage>
        <taxon>Bacteria</taxon>
        <taxon>Pseudomonadati</taxon>
        <taxon>Pseudomonadota</taxon>
        <taxon>Alphaproteobacteria</taxon>
        <taxon>Sphingomonadales</taxon>
        <taxon>Sphingomonadaceae</taxon>
        <taxon>Sphingomonas</taxon>
    </lineage>
</organism>
<sequence>MSETRLWYTRCPVPTAFGLALQRNLIEDEFGGDPGLAIGALQDSPDRAVRQSHYTHSQPRSFRHGGNYPAIWAQAHGADTRVIGLSAIATRQTILVLPDSPLRAATDLHGKRILLLRRPHEPVDFHYLTGLRTVEKALAFAGLNRHDVTIVEHHIGTAYVDDRPAQHSSGRSAEPPLRKEAIAPWPANLYPLVRGEVDAVVAALTQSVELEYLAGLRPIFDQKRLPLDVQGHNSRPLTFAVKADLIRERPDLVRRVLARALEAETFIRDQPDQALRLFARELAISERVAIHSYGETLVDDLRIDFRDDRVAALRDEVDFLFRAGAIPERIDVDAWLDPSFLDALRGTVPASTAKAVSA</sequence>
<dbReference type="Gene3D" id="3.40.190.270">
    <property type="match status" value="1"/>
</dbReference>
<dbReference type="EMBL" id="JAINVV010000001">
    <property type="protein sequence ID" value="MBY8820763.1"/>
    <property type="molecule type" value="Genomic_DNA"/>
</dbReference>
<accession>A0ABS7PHJ6</accession>
<reference evidence="1 2" key="1">
    <citation type="submission" date="2021-08" db="EMBL/GenBank/DDBJ databases">
        <authorList>
            <person name="Tuo L."/>
        </authorList>
    </citation>
    <scope>NUCLEOTIDE SEQUENCE [LARGE SCALE GENOMIC DNA]</scope>
    <source>
        <strain evidence="1 2">JCM 31229</strain>
    </source>
</reference>
<evidence type="ECO:0000313" key="2">
    <source>
        <dbReference type="Proteomes" id="UP000706039"/>
    </source>
</evidence>
<comment type="caution">
    <text evidence="1">The sequence shown here is derived from an EMBL/GenBank/DDBJ whole genome shotgun (WGS) entry which is preliminary data.</text>
</comment>
<proteinExistence type="predicted"/>
<evidence type="ECO:0000313" key="1">
    <source>
        <dbReference type="EMBL" id="MBY8820763.1"/>
    </source>
</evidence>
<keyword evidence="2" id="KW-1185">Reference proteome</keyword>
<dbReference type="RefSeq" id="WP_222987877.1">
    <property type="nucleotide sequence ID" value="NZ_JAINVV010000001.1"/>
</dbReference>